<gene>
    <name evidence="6" type="ORF">NIOZUU159_00343</name>
</gene>
<dbReference type="EMBL" id="MW030608">
    <property type="protein sequence ID" value="QPI16846.1"/>
    <property type="molecule type" value="Genomic_DNA"/>
</dbReference>
<name>A0A7S9SV18_9VIRU</name>
<evidence type="ECO:0000256" key="3">
    <source>
        <dbReference type="ARBA" id="ARBA00022806"/>
    </source>
</evidence>
<dbReference type="InterPro" id="IPR001650">
    <property type="entry name" value="Helicase_C-like"/>
</dbReference>
<dbReference type="Pfam" id="PF04851">
    <property type="entry name" value="ResIII"/>
    <property type="match status" value="1"/>
</dbReference>
<dbReference type="InterPro" id="IPR027417">
    <property type="entry name" value="P-loop_NTPase"/>
</dbReference>
<reference evidence="6" key="1">
    <citation type="submission" date="2020-08" db="EMBL/GenBank/DDBJ databases">
        <title>Bridging the membrane lipid divide: bacteria of the FCB group superphylum have the potential to synthesize archaeal ether lipids.</title>
        <authorList>
            <person name="Villanueva L."/>
            <person name="von Meijenfeldt F.A.B."/>
            <person name="Westbye A.B."/>
            <person name="Yadav S."/>
            <person name="Hopmans E.C."/>
            <person name="Dutilh B.E."/>
            <person name="Sinninghe Damste J.S."/>
        </authorList>
    </citation>
    <scope>NUCLEOTIDE SEQUENCE</scope>
    <source>
        <strain evidence="6">NIOZ-UU159</strain>
    </source>
</reference>
<dbReference type="CDD" id="cd17926">
    <property type="entry name" value="DEXHc_RE"/>
    <property type="match status" value="1"/>
</dbReference>
<keyword evidence="3" id="KW-0347">Helicase</keyword>
<dbReference type="SUPFAM" id="SSF52540">
    <property type="entry name" value="P-loop containing nucleoside triphosphate hydrolases"/>
    <property type="match status" value="2"/>
</dbReference>
<protein>
    <submittedName>
        <fullName evidence="6">Type III restriction enzyme, res subunit</fullName>
    </submittedName>
</protein>
<dbReference type="InterPro" id="IPR050615">
    <property type="entry name" value="ATP-dep_DNA_Helicase"/>
</dbReference>
<dbReference type="SMART" id="SM00487">
    <property type="entry name" value="DEXDc"/>
    <property type="match status" value="1"/>
</dbReference>
<evidence type="ECO:0000313" key="6">
    <source>
        <dbReference type="EMBL" id="QPI16846.1"/>
    </source>
</evidence>
<keyword evidence="2" id="KW-0378">Hydrolase</keyword>
<dbReference type="PROSITE" id="PS51192">
    <property type="entry name" value="HELICASE_ATP_BIND_1"/>
    <property type="match status" value="1"/>
</dbReference>
<dbReference type="Pfam" id="PF00271">
    <property type="entry name" value="Helicase_C"/>
    <property type="match status" value="1"/>
</dbReference>
<keyword evidence="4" id="KW-0067">ATP-binding</keyword>
<dbReference type="GO" id="GO:0016787">
    <property type="term" value="F:hydrolase activity"/>
    <property type="evidence" value="ECO:0007669"/>
    <property type="project" value="UniProtKB-KW"/>
</dbReference>
<proteinExistence type="predicted"/>
<dbReference type="GO" id="GO:0003677">
    <property type="term" value="F:DNA binding"/>
    <property type="evidence" value="ECO:0007669"/>
    <property type="project" value="InterPro"/>
</dbReference>
<dbReference type="PANTHER" id="PTHR11274">
    <property type="entry name" value="RAD25/XP-B DNA REPAIR HELICASE"/>
    <property type="match status" value="1"/>
</dbReference>
<accession>A0A7S9SV18</accession>
<evidence type="ECO:0000256" key="4">
    <source>
        <dbReference type="ARBA" id="ARBA00022840"/>
    </source>
</evidence>
<organism evidence="6">
    <name type="scientific">Virus NIOZ-UU159</name>
    <dbReference type="NCBI Taxonomy" id="2763270"/>
    <lineage>
        <taxon>Viruses</taxon>
    </lineage>
</organism>
<feature type="domain" description="Helicase ATP-binding" evidence="5">
    <location>
        <begin position="103"/>
        <end position="238"/>
    </location>
</feature>
<evidence type="ECO:0000256" key="1">
    <source>
        <dbReference type="ARBA" id="ARBA00022741"/>
    </source>
</evidence>
<evidence type="ECO:0000256" key="2">
    <source>
        <dbReference type="ARBA" id="ARBA00022801"/>
    </source>
</evidence>
<dbReference type="Gene3D" id="3.40.50.300">
    <property type="entry name" value="P-loop containing nucleotide triphosphate hydrolases"/>
    <property type="match status" value="2"/>
</dbReference>
<dbReference type="InterPro" id="IPR014001">
    <property type="entry name" value="Helicase_ATP-bd"/>
</dbReference>
<dbReference type="CDD" id="cd18785">
    <property type="entry name" value="SF2_C"/>
    <property type="match status" value="1"/>
</dbReference>
<dbReference type="GO" id="GO:0004386">
    <property type="term" value="F:helicase activity"/>
    <property type="evidence" value="ECO:0007669"/>
    <property type="project" value="UniProtKB-KW"/>
</dbReference>
<keyword evidence="1" id="KW-0547">Nucleotide-binding</keyword>
<evidence type="ECO:0000259" key="5">
    <source>
        <dbReference type="PROSITE" id="PS51192"/>
    </source>
</evidence>
<dbReference type="GO" id="GO:0005524">
    <property type="term" value="F:ATP binding"/>
    <property type="evidence" value="ECO:0007669"/>
    <property type="project" value="UniProtKB-KW"/>
</dbReference>
<dbReference type="InterPro" id="IPR006935">
    <property type="entry name" value="Helicase/UvrB_N"/>
</dbReference>
<sequence length="487" mass="56253">MLSINGYSLLKKSLKDGELIKIKEELTMKPRVNFELTAKKDGDNTFILYRETENRIYIPRYYGLCNYGLPKVSKITGGEDINVEFNGKLREYQLEPVNKFLEAAKNPLKMGGIISVPCGFGKTIMGLYIACQLKKKTMFISHKDFLNQQFIDTVKTFSPNANIGIIKQSKVDVVNKDFIIASLQSLSMREYDINIFNDIGFIIIDEVHHTGAQVFCRAFKKLHSPIILGLSATLNRKDGMRKVFEYYIGGSVYTMKKKEFTEVEVQIHKYYEPNIEYSAVKQLWNGKENIAAMINNICAFKPRTYYIISVLESIIKKDPERRILILSERRNLLKDIETLIIEKNILNKDYGYYVGGMKQCDLNKSAEKQIILATYQLASEGFNVPSLNTIIFASPISDIQQSIGRILRERPEDRKYIPLCIDILDEFSVFKRKGYTRTRFYNTNKYNISYYQDNELIQICNTYSDDNDNSSNTGDTKKKLKFIEDDD</sequence>
<dbReference type="PANTHER" id="PTHR11274:SF0">
    <property type="entry name" value="GENERAL TRANSCRIPTION AND DNA REPAIR FACTOR IIH HELICASE SUBUNIT XPB"/>
    <property type="match status" value="1"/>
</dbReference>